<dbReference type="InterPro" id="IPR036259">
    <property type="entry name" value="MFS_trans_sf"/>
</dbReference>
<accession>A0A8H4T578</accession>
<feature type="transmembrane region" description="Helical" evidence="4">
    <location>
        <begin position="40"/>
        <end position="63"/>
    </location>
</feature>
<feature type="domain" description="Major facilitator superfamily (MFS) profile" evidence="5">
    <location>
        <begin position="242"/>
        <end position="431"/>
    </location>
</feature>
<feature type="transmembrane region" description="Helical" evidence="4">
    <location>
        <begin position="339"/>
        <end position="359"/>
    </location>
</feature>
<comment type="subcellular location">
    <subcellularLocation>
        <location evidence="1">Membrane</location>
        <topology evidence="1">Multi-pass membrane protein</topology>
    </subcellularLocation>
</comment>
<evidence type="ECO:0000259" key="5">
    <source>
        <dbReference type="PROSITE" id="PS50850"/>
    </source>
</evidence>
<feature type="transmembrane region" description="Helical" evidence="4">
    <location>
        <begin position="167"/>
        <end position="191"/>
    </location>
</feature>
<dbReference type="InterPro" id="IPR050327">
    <property type="entry name" value="Proton-linked_MCT"/>
</dbReference>
<dbReference type="PANTHER" id="PTHR11360:SF240">
    <property type="entry name" value="MONOCARBOXYLATE TRANSPORTER (EUROFUNG)-RELATED"/>
    <property type="match status" value="1"/>
</dbReference>
<reference evidence="6" key="1">
    <citation type="journal article" date="2020" name="BMC Genomics">
        <title>Correction to: Identification and distribution of gene clusters required for synthesis of sphingolipid metabolism inhibitors in diverse species of the filamentous fungus Fusarium.</title>
        <authorList>
            <person name="Kim H.S."/>
            <person name="Lohmar J.M."/>
            <person name="Busman M."/>
            <person name="Brown D.W."/>
            <person name="Naumann T.A."/>
            <person name="Divon H.H."/>
            <person name="Lysoe E."/>
            <person name="Uhlig S."/>
            <person name="Proctor R.H."/>
        </authorList>
    </citation>
    <scope>NUCLEOTIDE SEQUENCE</scope>
    <source>
        <strain evidence="6">NRRL 20472</strain>
    </source>
</reference>
<feature type="transmembrane region" description="Helical" evidence="4">
    <location>
        <begin position="306"/>
        <end position="327"/>
    </location>
</feature>
<evidence type="ECO:0000256" key="4">
    <source>
        <dbReference type="SAM" id="Phobius"/>
    </source>
</evidence>
<dbReference type="EMBL" id="JABEXW010000913">
    <property type="protein sequence ID" value="KAF4951551.1"/>
    <property type="molecule type" value="Genomic_DNA"/>
</dbReference>
<dbReference type="Proteomes" id="UP000622797">
    <property type="component" value="Unassembled WGS sequence"/>
</dbReference>
<keyword evidence="4" id="KW-1133">Transmembrane helix</keyword>
<sequence>MQQTPSRPEEGSVQAQQVTDLQLINDPNKDDDYPEGGTKAWLVVVGAWCAMVPPMGLLNTLAVLQAYISKNELDGITESKAGWIFSCYAFFITAGGAQVGPIFDAHDIRVLILPGSIGVIACLIFMSVSTAYYHFLLSFGVLGGISASLLFTPSLSAIGHWFCKRRAFATGVACSAGGIGGIVFSLIILYLTPRIGFPWAIRVIALISLVLLIVANICLRKRIPPVEKARLYIDFGLFRDVKFAVAVAAIFLVEFAVFIPYTYLCSYALAYGFAPEQAYLLNVLLNTGAIPGRVLPGYIADRFGAFNTMILTSFSCGTFVLALWLVAGGDHARVMAFSVLFGFWSGAAISLSPVCVSRVCKIEDHGKSNGMAYFVASFGALVGIPIAGALLDDGENPYQRLIIFAGGFYMVACVAFCVARGVAGGWKLTPF</sequence>
<feature type="transmembrane region" description="Helical" evidence="4">
    <location>
        <begin position="110"/>
        <end position="129"/>
    </location>
</feature>
<feature type="transmembrane region" description="Helical" evidence="4">
    <location>
        <begin position="402"/>
        <end position="423"/>
    </location>
</feature>
<feature type="transmembrane region" description="Helical" evidence="4">
    <location>
        <begin position="135"/>
        <end position="155"/>
    </location>
</feature>
<keyword evidence="3" id="KW-0325">Glycoprotein</keyword>
<dbReference type="InterPro" id="IPR020846">
    <property type="entry name" value="MFS_dom"/>
</dbReference>
<proteinExistence type="inferred from homology"/>
<dbReference type="SUPFAM" id="SSF103473">
    <property type="entry name" value="MFS general substrate transporter"/>
    <property type="match status" value="1"/>
</dbReference>
<feature type="transmembrane region" description="Helical" evidence="4">
    <location>
        <begin position="240"/>
        <end position="259"/>
    </location>
</feature>
<protein>
    <recommendedName>
        <fullName evidence="5">Major facilitator superfamily (MFS) profile domain-containing protein</fullName>
    </recommendedName>
</protein>
<organism evidence="6 7">
    <name type="scientific">Fusarium sarcochroum</name>
    <dbReference type="NCBI Taxonomy" id="1208366"/>
    <lineage>
        <taxon>Eukaryota</taxon>
        <taxon>Fungi</taxon>
        <taxon>Dikarya</taxon>
        <taxon>Ascomycota</taxon>
        <taxon>Pezizomycotina</taxon>
        <taxon>Sordariomycetes</taxon>
        <taxon>Hypocreomycetidae</taxon>
        <taxon>Hypocreales</taxon>
        <taxon>Nectriaceae</taxon>
        <taxon>Fusarium</taxon>
        <taxon>Fusarium lateritium species complex</taxon>
    </lineage>
</organism>
<gene>
    <name evidence="6" type="ORF">FSARC_12882</name>
</gene>
<evidence type="ECO:0000256" key="1">
    <source>
        <dbReference type="ARBA" id="ARBA00004141"/>
    </source>
</evidence>
<feature type="transmembrane region" description="Helical" evidence="4">
    <location>
        <begin position="279"/>
        <end position="299"/>
    </location>
</feature>
<keyword evidence="4" id="KW-0472">Membrane</keyword>
<evidence type="ECO:0000313" key="7">
    <source>
        <dbReference type="Proteomes" id="UP000622797"/>
    </source>
</evidence>
<dbReference type="GO" id="GO:0022857">
    <property type="term" value="F:transmembrane transporter activity"/>
    <property type="evidence" value="ECO:0007669"/>
    <property type="project" value="InterPro"/>
</dbReference>
<keyword evidence="7" id="KW-1185">Reference proteome</keyword>
<dbReference type="AlphaFoldDB" id="A0A8H4T578"/>
<dbReference type="PROSITE" id="PS50850">
    <property type="entry name" value="MFS"/>
    <property type="match status" value="1"/>
</dbReference>
<comment type="caution">
    <text evidence="6">The sequence shown here is derived from an EMBL/GenBank/DDBJ whole genome shotgun (WGS) entry which is preliminary data.</text>
</comment>
<feature type="transmembrane region" description="Helical" evidence="4">
    <location>
        <begin position="371"/>
        <end position="390"/>
    </location>
</feature>
<feature type="transmembrane region" description="Helical" evidence="4">
    <location>
        <begin position="83"/>
        <end position="103"/>
    </location>
</feature>
<evidence type="ECO:0000256" key="2">
    <source>
        <dbReference type="ARBA" id="ARBA00006727"/>
    </source>
</evidence>
<dbReference type="Gene3D" id="1.20.1250.20">
    <property type="entry name" value="MFS general substrate transporter like domains"/>
    <property type="match status" value="2"/>
</dbReference>
<name>A0A8H4T578_9HYPO</name>
<dbReference type="PANTHER" id="PTHR11360">
    <property type="entry name" value="MONOCARBOXYLATE TRANSPORTER"/>
    <property type="match status" value="1"/>
</dbReference>
<dbReference type="Pfam" id="PF07690">
    <property type="entry name" value="MFS_1"/>
    <property type="match status" value="1"/>
</dbReference>
<dbReference type="InterPro" id="IPR011701">
    <property type="entry name" value="MFS"/>
</dbReference>
<feature type="transmembrane region" description="Helical" evidence="4">
    <location>
        <begin position="197"/>
        <end position="219"/>
    </location>
</feature>
<evidence type="ECO:0000313" key="6">
    <source>
        <dbReference type="EMBL" id="KAF4951551.1"/>
    </source>
</evidence>
<reference evidence="6" key="2">
    <citation type="submission" date="2020-05" db="EMBL/GenBank/DDBJ databases">
        <authorList>
            <person name="Kim H.-S."/>
            <person name="Proctor R.H."/>
            <person name="Brown D.W."/>
        </authorList>
    </citation>
    <scope>NUCLEOTIDE SEQUENCE</scope>
    <source>
        <strain evidence="6">NRRL 20472</strain>
    </source>
</reference>
<dbReference type="OrthoDB" id="410267at2759"/>
<keyword evidence="4" id="KW-0812">Transmembrane</keyword>
<evidence type="ECO:0000256" key="3">
    <source>
        <dbReference type="ARBA" id="ARBA00023180"/>
    </source>
</evidence>
<dbReference type="GO" id="GO:0016020">
    <property type="term" value="C:membrane"/>
    <property type="evidence" value="ECO:0007669"/>
    <property type="project" value="UniProtKB-SubCell"/>
</dbReference>
<comment type="similarity">
    <text evidence="2">Belongs to the major facilitator superfamily. Monocarboxylate porter (TC 2.A.1.13) family.</text>
</comment>